<dbReference type="EMBL" id="JBFCZG010000007">
    <property type="protein sequence ID" value="KAL3420073.1"/>
    <property type="molecule type" value="Genomic_DNA"/>
</dbReference>
<evidence type="ECO:0000313" key="3">
    <source>
        <dbReference type="Proteomes" id="UP001629113"/>
    </source>
</evidence>
<evidence type="ECO:0000313" key="2">
    <source>
        <dbReference type="EMBL" id="KAL3420073.1"/>
    </source>
</evidence>
<proteinExistence type="predicted"/>
<dbReference type="GO" id="GO:0008168">
    <property type="term" value="F:methyltransferase activity"/>
    <property type="evidence" value="ECO:0007669"/>
    <property type="project" value="UniProtKB-KW"/>
</dbReference>
<dbReference type="SUPFAM" id="SSF53335">
    <property type="entry name" value="S-adenosyl-L-methionine-dependent methyltransferases"/>
    <property type="match status" value="1"/>
</dbReference>
<dbReference type="CDD" id="cd02440">
    <property type="entry name" value="AdoMet_MTases"/>
    <property type="match status" value="1"/>
</dbReference>
<feature type="region of interest" description="Disordered" evidence="1">
    <location>
        <begin position="1"/>
        <end position="44"/>
    </location>
</feature>
<keyword evidence="2" id="KW-0489">Methyltransferase</keyword>
<sequence length="364" mass="41026">MASPIAHDAVAQANVSSSPARGSPAMVEGYAPGQGAHDAIEADNDSLGDADSAIGLNDVRSFTTSLASSIYDYTYENGRRYHAYREGEYLFPNDDTEQNRLDMLHHIFKLVLRGNLHKAPIESSPHKVLDFGTGTGIWAIDFADEYPSAEVIGNDLSPIQPDWVPANCKFIIDDVESAWPDDEYSHYDFIHGRNMSGSIGNWEELFSQALKALRPGGWLEMQEFDVWFRSEEGELPADSAIAEWQKHLDTASLMFGKRLNVANEFERKMIDVGFEDVRDDVIKVPIGAWPRDPKLKEQGRWLQAQMLDSIEPISLGYCTRILKWSETKTQVFMAGVRNEFLNNRTHLFVYCHITYGRRPESADA</sequence>
<keyword evidence="2" id="KW-0808">Transferase</keyword>
<dbReference type="Proteomes" id="UP001629113">
    <property type="component" value="Unassembled WGS sequence"/>
</dbReference>
<gene>
    <name evidence="2" type="ORF">PVAG01_08571</name>
</gene>
<name>A0ABR4P9S5_9HELO</name>
<dbReference type="InterPro" id="IPR029063">
    <property type="entry name" value="SAM-dependent_MTases_sf"/>
</dbReference>
<reference evidence="2 3" key="1">
    <citation type="submission" date="2024-06" db="EMBL/GenBank/DDBJ databases">
        <title>Complete genome of Phlyctema vagabunda strain 19-DSS-EL-015.</title>
        <authorList>
            <person name="Fiorenzani C."/>
        </authorList>
    </citation>
    <scope>NUCLEOTIDE SEQUENCE [LARGE SCALE GENOMIC DNA]</scope>
    <source>
        <strain evidence="2 3">19-DSS-EL-015</strain>
    </source>
</reference>
<accession>A0ABR4P9S5</accession>
<dbReference type="PANTHER" id="PTHR43591:SF10">
    <property type="entry name" value="ABC TRANSMEMBRANE TYPE-1 DOMAIN-CONTAINING PROTEIN-RELATED"/>
    <property type="match status" value="1"/>
</dbReference>
<comment type="caution">
    <text evidence="2">The sequence shown here is derived from an EMBL/GenBank/DDBJ whole genome shotgun (WGS) entry which is preliminary data.</text>
</comment>
<dbReference type="PANTHER" id="PTHR43591">
    <property type="entry name" value="METHYLTRANSFERASE"/>
    <property type="match status" value="1"/>
</dbReference>
<dbReference type="Gene3D" id="3.40.50.150">
    <property type="entry name" value="Vaccinia Virus protein VP39"/>
    <property type="match status" value="1"/>
</dbReference>
<evidence type="ECO:0000256" key="1">
    <source>
        <dbReference type="SAM" id="MobiDB-lite"/>
    </source>
</evidence>
<dbReference type="Pfam" id="PF13489">
    <property type="entry name" value="Methyltransf_23"/>
    <property type="match status" value="1"/>
</dbReference>
<dbReference type="GO" id="GO:0032259">
    <property type="term" value="P:methylation"/>
    <property type="evidence" value="ECO:0007669"/>
    <property type="project" value="UniProtKB-KW"/>
</dbReference>
<organism evidence="2 3">
    <name type="scientific">Phlyctema vagabunda</name>
    <dbReference type="NCBI Taxonomy" id="108571"/>
    <lineage>
        <taxon>Eukaryota</taxon>
        <taxon>Fungi</taxon>
        <taxon>Dikarya</taxon>
        <taxon>Ascomycota</taxon>
        <taxon>Pezizomycotina</taxon>
        <taxon>Leotiomycetes</taxon>
        <taxon>Helotiales</taxon>
        <taxon>Dermateaceae</taxon>
        <taxon>Phlyctema</taxon>
    </lineage>
</organism>
<protein>
    <submittedName>
        <fullName evidence="2">Methyltransferase</fullName>
    </submittedName>
</protein>
<keyword evidence="3" id="KW-1185">Reference proteome</keyword>